<sequence>MIGFEYPEFTEEEIMAAIAATRFGYGLKPGEAVQIVADPKAWLTQQLQGQDIPPELQKLPNGPTQQRNAMKARAVGEGEKWAAEARQQALYEAAQHCLATLKSPRPFRERLVRFWTNHFTVSAATNPELAPLVAAFERDAIRPYVNGPFRLMLMAVIQHPAMLIFLKNDRSVGEHSPLGLVSRRELDTTMAQAILERFTLGRPGGGRKSDVIALANMLSGWSIGSLKSRNPGGFLYEPRYHAGNKKRFVERIFPEAGMMEAEAALDLLTHQPETGYHLAREMAKFFITDTPSDALVSDIVGGYADSGGHLGHMAVGMIKSSEAWLPEQQKIKTAEDLVFSAYHALDLRPETGRPLLQALQTLGQPPYHAPSEAGWPTEASYWIGRESILERLDWVSALAKNVDHEIPPLSYAFSVMGPLLSERTARQLAISSGPVETAALLLASPEFQRR</sequence>
<dbReference type="OrthoDB" id="9772295at2"/>
<evidence type="ECO:0000313" key="1">
    <source>
        <dbReference type="EMBL" id="RED52348.1"/>
    </source>
</evidence>
<comment type="caution">
    <text evidence="1">The sequence shown here is derived from an EMBL/GenBank/DDBJ whole genome shotgun (WGS) entry which is preliminary data.</text>
</comment>
<reference evidence="1 2" key="1">
    <citation type="submission" date="2018-07" db="EMBL/GenBank/DDBJ databases">
        <title>Genomic Encyclopedia of Type Strains, Phase III (KMG-III): the genomes of soil and plant-associated and newly described type strains.</title>
        <authorList>
            <person name="Whitman W."/>
        </authorList>
    </citation>
    <scope>NUCLEOTIDE SEQUENCE [LARGE SCALE GENOMIC DNA]</scope>
    <source>
        <strain evidence="1 2">CECT 8488</strain>
    </source>
</reference>
<proteinExistence type="predicted"/>
<keyword evidence="2" id="KW-1185">Reference proteome</keyword>
<accession>A0A3D9HS67</accession>
<organism evidence="1 2">
    <name type="scientific">Aestuariispira insulae</name>
    <dbReference type="NCBI Taxonomy" id="1461337"/>
    <lineage>
        <taxon>Bacteria</taxon>
        <taxon>Pseudomonadati</taxon>
        <taxon>Pseudomonadota</taxon>
        <taxon>Alphaproteobacteria</taxon>
        <taxon>Rhodospirillales</taxon>
        <taxon>Kiloniellaceae</taxon>
        <taxon>Aestuariispira</taxon>
    </lineage>
</organism>
<name>A0A3D9HS67_9PROT</name>
<dbReference type="EMBL" id="QRDW01000002">
    <property type="protein sequence ID" value="RED52348.1"/>
    <property type="molecule type" value="Genomic_DNA"/>
</dbReference>
<dbReference type="Proteomes" id="UP000256845">
    <property type="component" value="Unassembled WGS sequence"/>
</dbReference>
<dbReference type="InterPro" id="IPR014917">
    <property type="entry name" value="DUF1800"/>
</dbReference>
<dbReference type="RefSeq" id="WP_115935889.1">
    <property type="nucleotide sequence ID" value="NZ_QRDW01000002.1"/>
</dbReference>
<dbReference type="Pfam" id="PF08811">
    <property type="entry name" value="DUF1800"/>
    <property type="match status" value="1"/>
</dbReference>
<protein>
    <submittedName>
        <fullName evidence="1">Uncharacterized protein (DUF1800 family)</fullName>
    </submittedName>
</protein>
<gene>
    <name evidence="1" type="ORF">DFP90_102368</name>
</gene>
<dbReference type="AlphaFoldDB" id="A0A3D9HS67"/>
<evidence type="ECO:0000313" key="2">
    <source>
        <dbReference type="Proteomes" id="UP000256845"/>
    </source>
</evidence>